<evidence type="ECO:0000313" key="9">
    <source>
        <dbReference type="Proteomes" id="UP000887116"/>
    </source>
</evidence>
<dbReference type="Proteomes" id="UP000887116">
    <property type="component" value="Unassembled WGS sequence"/>
</dbReference>
<dbReference type="PANTHER" id="PTHR10044:SF139">
    <property type="entry name" value="DEATH-ASSOCIATED INHIBITOR OF APOPTOSIS 2"/>
    <property type="match status" value="1"/>
</dbReference>
<dbReference type="GO" id="GO:0043027">
    <property type="term" value="F:cysteine-type endopeptidase inhibitor activity involved in apoptotic process"/>
    <property type="evidence" value="ECO:0007669"/>
    <property type="project" value="TreeGrafter"/>
</dbReference>
<reference evidence="8" key="1">
    <citation type="submission" date="2020-07" db="EMBL/GenBank/DDBJ databases">
        <title>Multicomponent nature underlies the extraordinary mechanical properties of spider dragline silk.</title>
        <authorList>
            <person name="Kono N."/>
            <person name="Nakamura H."/>
            <person name="Mori M."/>
            <person name="Yoshida Y."/>
            <person name="Ohtoshi R."/>
            <person name="Malay A.D."/>
            <person name="Moran D.A.P."/>
            <person name="Tomita M."/>
            <person name="Numata K."/>
            <person name="Arakawa K."/>
        </authorList>
    </citation>
    <scope>NUCLEOTIDE SEQUENCE</scope>
</reference>
<dbReference type="GO" id="GO:0043066">
    <property type="term" value="P:negative regulation of apoptotic process"/>
    <property type="evidence" value="ECO:0007669"/>
    <property type="project" value="TreeGrafter"/>
</dbReference>
<keyword evidence="3" id="KW-0479">Metal-binding</keyword>
<dbReference type="Gene3D" id="1.10.1170.10">
    <property type="entry name" value="Inhibitor Of Apoptosis Protein (2mihbC-IAP-1), Chain A"/>
    <property type="match status" value="3"/>
</dbReference>
<organism evidence="8 9">
    <name type="scientific">Trichonephila clavata</name>
    <name type="common">Joro spider</name>
    <name type="synonym">Nephila clavata</name>
    <dbReference type="NCBI Taxonomy" id="2740835"/>
    <lineage>
        <taxon>Eukaryota</taxon>
        <taxon>Metazoa</taxon>
        <taxon>Ecdysozoa</taxon>
        <taxon>Arthropoda</taxon>
        <taxon>Chelicerata</taxon>
        <taxon>Arachnida</taxon>
        <taxon>Araneae</taxon>
        <taxon>Araneomorphae</taxon>
        <taxon>Entelegynae</taxon>
        <taxon>Araneoidea</taxon>
        <taxon>Nephilidae</taxon>
        <taxon>Trichonephila</taxon>
    </lineage>
</organism>
<dbReference type="InterPro" id="IPR001370">
    <property type="entry name" value="BIR_rpt"/>
</dbReference>
<dbReference type="GO" id="GO:0051726">
    <property type="term" value="P:regulation of cell cycle"/>
    <property type="evidence" value="ECO:0007669"/>
    <property type="project" value="TreeGrafter"/>
</dbReference>
<dbReference type="InterPro" id="IPR021109">
    <property type="entry name" value="Peptidase_aspartic_dom_sf"/>
</dbReference>
<keyword evidence="9" id="KW-1185">Reference proteome</keyword>
<evidence type="ECO:0000256" key="5">
    <source>
        <dbReference type="ARBA" id="ARBA00022833"/>
    </source>
</evidence>
<dbReference type="InterPro" id="IPR013083">
    <property type="entry name" value="Znf_RING/FYVE/PHD"/>
</dbReference>
<protein>
    <submittedName>
        <fullName evidence="8">Baculoviral IAP repeat-containing protein 3</fullName>
    </submittedName>
</protein>
<accession>A0A8X6FL13</accession>
<feature type="domain" description="RING-type" evidence="7">
    <location>
        <begin position="1040"/>
        <end position="1075"/>
    </location>
</feature>
<dbReference type="GO" id="GO:0031398">
    <property type="term" value="P:positive regulation of protein ubiquitination"/>
    <property type="evidence" value="ECO:0007669"/>
    <property type="project" value="TreeGrafter"/>
</dbReference>
<dbReference type="AlphaFoldDB" id="A0A8X6FL13"/>
<dbReference type="GO" id="GO:0061630">
    <property type="term" value="F:ubiquitin protein ligase activity"/>
    <property type="evidence" value="ECO:0007669"/>
    <property type="project" value="TreeGrafter"/>
</dbReference>
<dbReference type="PROSITE" id="PS50089">
    <property type="entry name" value="ZF_RING_2"/>
    <property type="match status" value="1"/>
</dbReference>
<keyword evidence="4 6" id="KW-0863">Zinc-finger</keyword>
<dbReference type="SMART" id="SM00238">
    <property type="entry name" value="BIR"/>
    <property type="match status" value="3"/>
</dbReference>
<dbReference type="Pfam" id="PF13920">
    <property type="entry name" value="zf-C3HC4_3"/>
    <property type="match status" value="1"/>
</dbReference>
<dbReference type="CDD" id="cd00022">
    <property type="entry name" value="BIR"/>
    <property type="match status" value="3"/>
</dbReference>
<comment type="similarity">
    <text evidence="1">Belongs to the IAP family.</text>
</comment>
<dbReference type="FunFam" id="1.10.1170.10:FF:000002">
    <property type="entry name" value="Baculoviral IAP repeat containing 7"/>
    <property type="match status" value="1"/>
</dbReference>
<dbReference type="SMART" id="SM00184">
    <property type="entry name" value="RING"/>
    <property type="match status" value="1"/>
</dbReference>
<gene>
    <name evidence="8" type="primary">BIRC3</name>
    <name evidence="8" type="ORF">TNCT_726451</name>
</gene>
<dbReference type="Gene3D" id="3.30.40.10">
    <property type="entry name" value="Zinc/RING finger domain, C3HC4 (zinc finger)"/>
    <property type="match status" value="1"/>
</dbReference>
<dbReference type="EMBL" id="BMAO01022676">
    <property type="protein sequence ID" value="GFQ83590.1"/>
    <property type="molecule type" value="Genomic_DNA"/>
</dbReference>
<dbReference type="GO" id="GO:0005634">
    <property type="term" value="C:nucleus"/>
    <property type="evidence" value="ECO:0007669"/>
    <property type="project" value="TreeGrafter"/>
</dbReference>
<dbReference type="FunFam" id="1.10.1170.10:FF:000003">
    <property type="entry name" value="E3 ubiquitin-protein ligase XIAP"/>
    <property type="match status" value="1"/>
</dbReference>
<dbReference type="InterPro" id="IPR050784">
    <property type="entry name" value="IAP"/>
</dbReference>
<proteinExistence type="inferred from homology"/>
<dbReference type="GO" id="GO:0005737">
    <property type="term" value="C:cytoplasm"/>
    <property type="evidence" value="ECO:0007669"/>
    <property type="project" value="TreeGrafter"/>
</dbReference>
<dbReference type="Pfam" id="PF00653">
    <property type="entry name" value="BIR"/>
    <property type="match status" value="3"/>
</dbReference>
<evidence type="ECO:0000256" key="1">
    <source>
        <dbReference type="ARBA" id="ARBA00006672"/>
    </source>
</evidence>
<evidence type="ECO:0000313" key="8">
    <source>
        <dbReference type="EMBL" id="GFQ83590.1"/>
    </source>
</evidence>
<evidence type="ECO:0000259" key="7">
    <source>
        <dbReference type="PROSITE" id="PS50089"/>
    </source>
</evidence>
<dbReference type="InterPro" id="IPR001841">
    <property type="entry name" value="Znf_RING"/>
</dbReference>
<dbReference type="SUPFAM" id="SSF57924">
    <property type="entry name" value="Inhibitor of apoptosis (IAP) repeat"/>
    <property type="match status" value="3"/>
</dbReference>
<dbReference type="PANTHER" id="PTHR10044">
    <property type="entry name" value="INHIBITOR OF APOPTOSIS"/>
    <property type="match status" value="1"/>
</dbReference>
<evidence type="ECO:0000256" key="4">
    <source>
        <dbReference type="ARBA" id="ARBA00022771"/>
    </source>
</evidence>
<comment type="caution">
    <text evidence="8">The sequence shown here is derived from an EMBL/GenBank/DDBJ whole genome shotgun (WGS) entry which is preliminary data.</text>
</comment>
<evidence type="ECO:0000256" key="3">
    <source>
        <dbReference type="ARBA" id="ARBA00022723"/>
    </source>
</evidence>
<dbReference type="PROSITE" id="PS01282">
    <property type="entry name" value="BIR_REPEAT_1"/>
    <property type="match status" value="2"/>
</dbReference>
<dbReference type="GO" id="GO:0008270">
    <property type="term" value="F:zinc ion binding"/>
    <property type="evidence" value="ECO:0007669"/>
    <property type="project" value="UniProtKB-KW"/>
</dbReference>
<dbReference type="PROSITE" id="PS50143">
    <property type="entry name" value="BIR_REPEAT_2"/>
    <property type="match status" value="3"/>
</dbReference>
<keyword evidence="2" id="KW-0053">Apoptosis</keyword>
<dbReference type="Gene3D" id="2.40.70.10">
    <property type="entry name" value="Acid Proteases"/>
    <property type="match status" value="1"/>
</dbReference>
<dbReference type="GO" id="GO:0006915">
    <property type="term" value="P:apoptotic process"/>
    <property type="evidence" value="ECO:0007669"/>
    <property type="project" value="UniProtKB-KW"/>
</dbReference>
<evidence type="ECO:0000256" key="2">
    <source>
        <dbReference type="ARBA" id="ARBA00022703"/>
    </source>
</evidence>
<dbReference type="OrthoDB" id="6428517at2759"/>
<sequence>MMSKVFVASLIIYKKNIRSLESLSVKKDSYSSILVPILTKLLPLDLLLEYNKLPSNTSDCEIDILTDFLSSQLTARERTFLNINNSIPEMKPRTKMNHTEYRRQPTASMLINESVPSRKIKNDQICLFCKSNRHSAVSCINNNLSLEEKVEICKRAGSCFRCLNHKNKKRHLSSSCRANVKCDLCSGRHVTVMCMGKGKAREDFSKTENNDSALSNASIRKRVMLQTIIVKISGAKQKHMIRLIIDSGSSGSYISEFAARKLQLKDIGHETVVHGLFGGLQKKEKHKKYVINLSNVDNSFDCELNVMEQKTICAPIPKLENMKLIEEIKNYGIDLSDLTVNENFCLYESNVNEIHGLIGADYAGKLFTGEIKNLPSGLVAMNTYFGWTIMERTGERCSASEVLLSLHVSDLRICDLWSLDSLGIKEPSISQSKSEIEEAVKDHFVRSLRRDDEGRYQVSLPWLEVHLELSDNRNIAERRFKSCVRSLQKRNCLQETFILTLVTAVLDSSTSSNPKTLFSGSTSNCSLIFEIMNNKGRITNSCIQTSSNFQVEDEIIDYSCEEERIKSFKSWKVHYPVDPNRLAKAGFYYIGNEDEVVCFSCHGHIKNWNFGDVVFKKHSELFPNCDFVNNRSNNVPIMQFNKPQTNLKNRKEIIQTQSTALSQVVNAVDYSKMKLIEERIKTFAANWPLPGMDVKKMAEAGFFYLGIDDKVQCPFCKGIVSFWEAGDHPLTKHMKHFPLCEYIASIVAKSSLRKTMQISSEDLYGNMESRDTSKNVQLVNEDEDQMNLKQLGVLMYNNPIHPQQACYDSRLRSFSSWPNNAPVSKEDLARAGFFSIGIGDFVKCFHCNGGLQSWEPGDDPWIEHARWFGNCYFVQLNKGEDFIALHSQPRPSLQFESDNLQHSLPGVSSESLLIKVDEAMFSTVVNQVLEAAVFPPYIIRATVLRQIKETGSSYSTTDELCVAASRLKDEMEKEPSKINNYKPSDLNINVIDLRKCTIGSDHNRDNVECAETVLKQSSSVLSKMSRKFEETTLSTDRCLCKICMDQEVSVLFLPCSHLLACTECAPALKFCPLCRQTIQAIVKAYIP</sequence>
<name>A0A8X6FL13_TRICU</name>
<evidence type="ECO:0000256" key="6">
    <source>
        <dbReference type="PROSITE-ProRule" id="PRU00175"/>
    </source>
</evidence>
<keyword evidence="5" id="KW-0862">Zinc</keyword>